<dbReference type="EMBL" id="CAUWAG010000003">
    <property type="protein sequence ID" value="CAJ2501385.1"/>
    <property type="molecule type" value="Genomic_DNA"/>
</dbReference>
<accession>A0AAI8VBI4</accession>
<reference evidence="1" key="1">
    <citation type="submission" date="2023-10" db="EMBL/GenBank/DDBJ databases">
        <authorList>
            <person name="Hackl T."/>
        </authorList>
    </citation>
    <scope>NUCLEOTIDE SEQUENCE</scope>
</reference>
<organism evidence="1 2">
    <name type="scientific">Anthostomella pinea</name>
    <dbReference type="NCBI Taxonomy" id="933095"/>
    <lineage>
        <taxon>Eukaryota</taxon>
        <taxon>Fungi</taxon>
        <taxon>Dikarya</taxon>
        <taxon>Ascomycota</taxon>
        <taxon>Pezizomycotina</taxon>
        <taxon>Sordariomycetes</taxon>
        <taxon>Xylariomycetidae</taxon>
        <taxon>Xylariales</taxon>
        <taxon>Xylariaceae</taxon>
        <taxon>Anthostomella</taxon>
    </lineage>
</organism>
<comment type="caution">
    <text evidence="1">The sequence shown here is derived from an EMBL/GenBank/DDBJ whole genome shotgun (WGS) entry which is preliminary data.</text>
</comment>
<name>A0AAI8VBI4_9PEZI</name>
<dbReference type="Proteomes" id="UP001295740">
    <property type="component" value="Unassembled WGS sequence"/>
</dbReference>
<protein>
    <submittedName>
        <fullName evidence="1">Uu.00g042380.m01.CDS01</fullName>
    </submittedName>
</protein>
<dbReference type="AlphaFoldDB" id="A0AAI8VBI4"/>
<sequence>MATYQPPNQCATAARTYTGISANYSGDLGIQANIPQSLEDEGNTALWIMGLPSYTSHTTMLAAIRSKGPIKSLHINGPTDEHPNTSAAKSIFFEHRHAAKLKAEATRGEYKFGDAKPNIFWNRYGSREDPAAGRSRVLRIEGAEALITRQNLEALWSTSMWWDVDYVHDIGYIGGGRAVVWYYFGSWRCQAAKAKGITEGAYGCLVSVVYGRDPCAVPRRVN</sequence>
<keyword evidence="2" id="KW-1185">Reference proteome</keyword>
<evidence type="ECO:0000313" key="2">
    <source>
        <dbReference type="Proteomes" id="UP001295740"/>
    </source>
</evidence>
<gene>
    <name evidence="1" type="ORF">KHLLAP_LOCUS1853</name>
</gene>
<evidence type="ECO:0000313" key="1">
    <source>
        <dbReference type="EMBL" id="CAJ2501385.1"/>
    </source>
</evidence>
<proteinExistence type="predicted"/>